<dbReference type="PATRIC" id="fig|1299334.3.peg.260"/>
<keyword evidence="2 5" id="KW-0689">Ribosomal protein</keyword>
<feature type="compositionally biased region" description="Basic residues" evidence="6">
    <location>
        <begin position="46"/>
        <end position="61"/>
    </location>
</feature>
<comment type="caution">
    <text evidence="7">The sequence shown here is derived from an EMBL/GenBank/DDBJ whole genome shotgun (WGS) entry which is preliminary data.</text>
</comment>
<dbReference type="AlphaFoldDB" id="X8E8X4"/>
<dbReference type="InterPro" id="IPR026569">
    <property type="entry name" value="Ribosomal_bL28"/>
</dbReference>
<dbReference type="PANTHER" id="PTHR39080">
    <property type="entry name" value="50S RIBOSOMAL PROTEIN L28"/>
    <property type="match status" value="1"/>
</dbReference>
<dbReference type="GO" id="GO:0005840">
    <property type="term" value="C:ribosome"/>
    <property type="evidence" value="ECO:0007669"/>
    <property type="project" value="UniProtKB-KW"/>
</dbReference>
<dbReference type="Pfam" id="PF00830">
    <property type="entry name" value="Ribosomal_L28"/>
    <property type="match status" value="1"/>
</dbReference>
<comment type="similarity">
    <text evidence="1 5">Belongs to the bacterial ribosomal protein bL28 family.</text>
</comment>
<dbReference type="GO" id="GO:1990904">
    <property type="term" value="C:ribonucleoprotein complex"/>
    <property type="evidence" value="ECO:0007669"/>
    <property type="project" value="UniProtKB-KW"/>
</dbReference>
<evidence type="ECO:0000256" key="1">
    <source>
        <dbReference type="ARBA" id="ARBA00008760"/>
    </source>
</evidence>
<proteinExistence type="inferred from homology"/>
<evidence type="ECO:0000256" key="2">
    <source>
        <dbReference type="ARBA" id="ARBA00022980"/>
    </source>
</evidence>
<name>X8E8X4_MYCXE</name>
<dbReference type="InterPro" id="IPR037147">
    <property type="entry name" value="Ribosomal_bL28_sf"/>
</dbReference>
<dbReference type="HAMAP" id="MF_00373">
    <property type="entry name" value="Ribosomal_bL28"/>
    <property type="match status" value="1"/>
</dbReference>
<dbReference type="Gene3D" id="2.30.170.40">
    <property type="entry name" value="Ribosomal protein L28/L24"/>
    <property type="match status" value="1"/>
</dbReference>
<sequence>MLVVLAHRHAAGYPGQVVGSPVARLLPQRFEEFRHGRRLRHLRKAPRFGKSVSHSHRRTSRRWNPNIQTVRAVARPGGNKQRLNVCTSCMKAGKVARG</sequence>
<evidence type="ECO:0000256" key="5">
    <source>
        <dbReference type="HAMAP-Rule" id="MF_00373"/>
    </source>
</evidence>
<dbReference type="InterPro" id="IPR034704">
    <property type="entry name" value="Ribosomal_bL28/bL31-like_sf"/>
</dbReference>
<gene>
    <name evidence="5" type="primary">rpmB</name>
    <name evidence="7" type="ORF">I553_7227</name>
</gene>
<accession>X8E8X4</accession>
<evidence type="ECO:0000256" key="4">
    <source>
        <dbReference type="ARBA" id="ARBA00035174"/>
    </source>
</evidence>
<reference evidence="7" key="1">
    <citation type="submission" date="2014-01" db="EMBL/GenBank/DDBJ databases">
        <authorList>
            <person name="Brown-Elliot B."/>
            <person name="Wallace R."/>
            <person name="Lenaerts A."/>
            <person name="Ordway D."/>
            <person name="DeGroote M.A."/>
            <person name="Parker T."/>
            <person name="Sizemore C."/>
            <person name="Tallon L.J."/>
            <person name="Sadzewicz L.K."/>
            <person name="Sengamalay N."/>
            <person name="Fraser C.M."/>
            <person name="Hine E."/>
            <person name="Shefchek K.A."/>
            <person name="Das S.P."/>
            <person name="Tettelin H."/>
        </authorList>
    </citation>
    <scope>NUCLEOTIDE SEQUENCE [LARGE SCALE GENOMIC DNA]</scope>
    <source>
        <strain evidence="7">4042</strain>
    </source>
</reference>
<evidence type="ECO:0000256" key="3">
    <source>
        <dbReference type="ARBA" id="ARBA00023274"/>
    </source>
</evidence>
<dbReference type="EMBL" id="JAOB01000006">
    <property type="protein sequence ID" value="EUA76428.1"/>
    <property type="molecule type" value="Genomic_DNA"/>
</dbReference>
<feature type="region of interest" description="Disordered" evidence="6">
    <location>
        <begin position="46"/>
        <end position="66"/>
    </location>
</feature>
<dbReference type="InterPro" id="IPR050096">
    <property type="entry name" value="Bacterial_rp_bL28"/>
</dbReference>
<dbReference type="GO" id="GO:0006412">
    <property type="term" value="P:translation"/>
    <property type="evidence" value="ECO:0007669"/>
    <property type="project" value="UniProtKB-UniRule"/>
</dbReference>
<keyword evidence="3 5" id="KW-0687">Ribonucleoprotein</keyword>
<evidence type="ECO:0000313" key="7">
    <source>
        <dbReference type="EMBL" id="EUA76428.1"/>
    </source>
</evidence>
<protein>
    <recommendedName>
        <fullName evidence="4 5">Large ribosomal subunit protein bL28</fullName>
    </recommendedName>
</protein>
<dbReference type="InterPro" id="IPR001383">
    <property type="entry name" value="Ribosomal_bL28_bact-type"/>
</dbReference>
<evidence type="ECO:0000256" key="6">
    <source>
        <dbReference type="SAM" id="MobiDB-lite"/>
    </source>
</evidence>
<dbReference type="SUPFAM" id="SSF143800">
    <property type="entry name" value="L28p-like"/>
    <property type="match status" value="1"/>
</dbReference>
<dbReference type="NCBIfam" id="TIGR00009">
    <property type="entry name" value="L28"/>
    <property type="match status" value="1"/>
</dbReference>
<organism evidence="7">
    <name type="scientific">Mycobacterium xenopi 4042</name>
    <dbReference type="NCBI Taxonomy" id="1299334"/>
    <lineage>
        <taxon>Bacteria</taxon>
        <taxon>Bacillati</taxon>
        <taxon>Actinomycetota</taxon>
        <taxon>Actinomycetes</taxon>
        <taxon>Mycobacteriales</taxon>
        <taxon>Mycobacteriaceae</taxon>
        <taxon>Mycobacterium</taxon>
    </lineage>
</organism>
<dbReference type="GO" id="GO:0003735">
    <property type="term" value="F:structural constituent of ribosome"/>
    <property type="evidence" value="ECO:0007669"/>
    <property type="project" value="InterPro"/>
</dbReference>
<dbReference type="PANTHER" id="PTHR39080:SF1">
    <property type="entry name" value="LARGE RIBOSOMAL SUBUNIT PROTEIN BL28A"/>
    <property type="match status" value="1"/>
</dbReference>